<dbReference type="OrthoDB" id="1093345at2"/>
<sequence>MKKFLIVLAFLLLAGAGYFTYDKWMKDADLSLWSFMPANTALVYESSAPLQAFAEIQETDIWKNLEFISDFKRLQTQLDLLDSLAGKGNFTSFFNQNQALIGLNVTSSQSFDFLYVVEIQNLSQQTYISKAQAYFGDKGYKRKTREYEGFTITELIGPLGGEVFTYIFYKNYFIGSFSAFLVEDAIRTVAGDPSQNFYARTAELHPLTKLEKDQGNLYLNLERIESIVGMFLKQPLKLNPGKSAFLDLKVSNDYLNLNGFSFTSSSTHFLKNFSNSAGARFDMAEIIPNETSWLQHFGSRNTEQLGQSLNAYLSANEPDAMKLKQQIKSANDFDVDYTYQLVDEEICLVHLESGATGATHKLLLLEISDMGEALSFFNSAGERDMLKTGDTLYSEPYGAYEIRKLPFSDYPKALLGTMGEGFEHCYYLQYRNYLVFCNNLQQLKNFTISIANEATWTKSIRINRFLEQTNREANYSLMVNIPRAWSALTAQMKPSWKAFFEEHQLSFKNLEFAAVQFSAVDNKFYTNTTIYQPELPKRTIPERITTKESIVLPDYIITKPWLVTNHDTRQRETLLQDTSGTVYLIDAEFNVLWDKKINGSITSDIRQIDYYNNGKLQYLFTTQNQVHIIDRTGTYIPEFPRGLPKNQGLSDLQLIDYDKSKKYRFGIANKDGKIYLTDKNVKPLKGWDPLDIGGNALVSAPIHRRIGRKDILITATRSGQVTLLNRRGDDYKGFPVKLESTLTKPFFIKTGNSFEESSLVLLTTNGELVEISFTGQLLRREQLYKPVARTMFRIVPDVTGDTYLILRRTESSYEMLDTEGNVLFKKDYFTDRPLYTQYYQLGAGKEFIVFTDPGGTYLYLYDRNGNLLTGRPLTSSQPISIMQYENELHIYKVVDRNLELVTVAF</sequence>
<reference evidence="1 2" key="1">
    <citation type="submission" date="2018-07" db="EMBL/GenBank/DDBJ databases">
        <title>Genomic Encyclopedia of Type Strains, Phase IV (KMG-IV): sequencing the most valuable type-strain genomes for metagenomic binning, comparative biology and taxonomic classification.</title>
        <authorList>
            <person name="Goeker M."/>
        </authorList>
    </citation>
    <scope>NUCLEOTIDE SEQUENCE [LARGE SCALE GENOMIC DNA]</scope>
    <source>
        <strain evidence="1 2">DSM 4134</strain>
    </source>
</reference>
<evidence type="ECO:0000313" key="1">
    <source>
        <dbReference type="EMBL" id="RED93180.1"/>
    </source>
</evidence>
<keyword evidence="2" id="KW-1185">Reference proteome</keyword>
<comment type="caution">
    <text evidence="1">The sequence shown here is derived from an EMBL/GenBank/DDBJ whole genome shotgun (WGS) entry which is preliminary data.</text>
</comment>
<dbReference type="EMBL" id="QREG01000026">
    <property type="protein sequence ID" value="RED93180.1"/>
    <property type="molecule type" value="Genomic_DNA"/>
</dbReference>
<evidence type="ECO:0008006" key="3">
    <source>
        <dbReference type="Google" id="ProtNLM"/>
    </source>
</evidence>
<dbReference type="RefSeq" id="WP_147303035.1">
    <property type="nucleotide sequence ID" value="NZ_QREG01000026.1"/>
</dbReference>
<gene>
    <name evidence="1" type="ORF">C7460_12619</name>
</gene>
<organism evidence="1 2">
    <name type="scientific">Marinoscillum furvescens DSM 4134</name>
    <dbReference type="NCBI Taxonomy" id="1122208"/>
    <lineage>
        <taxon>Bacteria</taxon>
        <taxon>Pseudomonadati</taxon>
        <taxon>Bacteroidota</taxon>
        <taxon>Cytophagia</taxon>
        <taxon>Cytophagales</taxon>
        <taxon>Reichenbachiellaceae</taxon>
        <taxon>Marinoscillum</taxon>
    </lineage>
</organism>
<evidence type="ECO:0000313" key="2">
    <source>
        <dbReference type="Proteomes" id="UP000256779"/>
    </source>
</evidence>
<dbReference type="InterPro" id="IPR036322">
    <property type="entry name" value="WD40_repeat_dom_sf"/>
</dbReference>
<proteinExistence type="predicted"/>
<dbReference type="Proteomes" id="UP000256779">
    <property type="component" value="Unassembled WGS sequence"/>
</dbReference>
<protein>
    <recommendedName>
        <fullName evidence="3">DUF3352 domain-containing protein</fullName>
    </recommendedName>
</protein>
<name>A0A3D9KX13_MARFU</name>
<dbReference type="AlphaFoldDB" id="A0A3D9KX13"/>
<accession>A0A3D9KX13</accession>
<dbReference type="SUPFAM" id="SSF50978">
    <property type="entry name" value="WD40 repeat-like"/>
    <property type="match status" value="1"/>
</dbReference>